<name>A0A497UDB7_9FLAO</name>
<evidence type="ECO:0000313" key="4">
    <source>
        <dbReference type="Proteomes" id="UP000233767"/>
    </source>
</evidence>
<reference evidence="3 5" key="2">
    <citation type="submission" date="2018-10" db="EMBL/GenBank/DDBJ databases">
        <title>Genomic Encyclopedia of Archaeal and Bacterial Type Strains, Phase II (KMG-II): from individual species to whole genera.</title>
        <authorList>
            <person name="Goeker M."/>
        </authorList>
    </citation>
    <scope>NUCLEOTIDE SEQUENCE [LARGE SCALE GENOMIC DNA]</scope>
    <source>
        <strain evidence="3 5">DSM 21886</strain>
    </source>
</reference>
<evidence type="ECO:0000313" key="3">
    <source>
        <dbReference type="EMBL" id="RLJ24059.1"/>
    </source>
</evidence>
<dbReference type="Pfam" id="PF12867">
    <property type="entry name" value="DinB_2"/>
    <property type="match status" value="1"/>
</dbReference>
<evidence type="ECO:0000259" key="1">
    <source>
        <dbReference type="Pfam" id="PF12867"/>
    </source>
</evidence>
<keyword evidence="4" id="KW-1185">Reference proteome</keyword>
<dbReference type="SUPFAM" id="SSF109854">
    <property type="entry name" value="DinB/YfiT-like putative metalloenzymes"/>
    <property type="match status" value="1"/>
</dbReference>
<dbReference type="EMBL" id="PJND01000009">
    <property type="protein sequence ID" value="PKW20616.1"/>
    <property type="molecule type" value="Genomic_DNA"/>
</dbReference>
<evidence type="ECO:0000313" key="5">
    <source>
        <dbReference type="Proteomes" id="UP000275027"/>
    </source>
</evidence>
<accession>A0A497UDB7</accession>
<reference evidence="2 4" key="1">
    <citation type="submission" date="2017-12" db="EMBL/GenBank/DDBJ databases">
        <title>Genomic Encyclopedia of Type Strains, Phase III (KMG-III): the genomes of soil and plant-associated and newly described type strains.</title>
        <authorList>
            <person name="Whitman W."/>
        </authorList>
    </citation>
    <scope>NUCLEOTIDE SEQUENCE [LARGE SCALE GENOMIC DNA]</scope>
    <source>
        <strain evidence="2 4">IP-10</strain>
    </source>
</reference>
<dbReference type="RefSeq" id="WP_235498611.1">
    <property type="nucleotide sequence ID" value="NZ_JAEUTX010000014.1"/>
</dbReference>
<organism evidence="3 5">
    <name type="scientific">Flavobacterium lindanitolerans</name>
    <dbReference type="NCBI Taxonomy" id="428988"/>
    <lineage>
        <taxon>Bacteria</taxon>
        <taxon>Pseudomonadati</taxon>
        <taxon>Bacteroidota</taxon>
        <taxon>Flavobacteriia</taxon>
        <taxon>Flavobacteriales</taxon>
        <taxon>Flavobacteriaceae</taxon>
        <taxon>Flavobacterium</taxon>
    </lineage>
</organism>
<gene>
    <name evidence="2" type="ORF">B0G92_2766</name>
    <name evidence="3" type="ORF">CLV50_2776</name>
</gene>
<dbReference type="AlphaFoldDB" id="A0A497UDB7"/>
<feature type="domain" description="DinB-like" evidence="1">
    <location>
        <begin position="17"/>
        <end position="145"/>
    </location>
</feature>
<comment type="caution">
    <text evidence="3">The sequence shown here is derived from an EMBL/GenBank/DDBJ whole genome shotgun (WGS) entry which is preliminary data.</text>
</comment>
<protein>
    <submittedName>
        <fullName evidence="3">DinB family protein</fullName>
    </submittedName>
</protein>
<dbReference type="Proteomes" id="UP000275027">
    <property type="component" value="Unassembled WGS sequence"/>
</dbReference>
<dbReference type="Gene3D" id="1.20.120.450">
    <property type="entry name" value="dinb family like domain"/>
    <property type="match status" value="1"/>
</dbReference>
<sequence length="152" mass="18254">MLQEVILKFEELLVENLDYFKNTDKHVLEFKPENKWSKKEILGHLIDSAVHNLVRFTEIHYAPKPYQYRTYNQEDLVSICQYQSADSNELIQLWLSLNKQILRIFKSVDSEALHYEIELNDKSIINLRFLMSDYVAHLEHHIKQIQNNRYST</sequence>
<dbReference type="Proteomes" id="UP000233767">
    <property type="component" value="Unassembled WGS sequence"/>
</dbReference>
<dbReference type="InterPro" id="IPR024775">
    <property type="entry name" value="DinB-like"/>
</dbReference>
<proteinExistence type="predicted"/>
<dbReference type="InterPro" id="IPR034660">
    <property type="entry name" value="DinB/YfiT-like"/>
</dbReference>
<evidence type="ECO:0000313" key="2">
    <source>
        <dbReference type="EMBL" id="PKW20616.1"/>
    </source>
</evidence>
<dbReference type="EMBL" id="RCCB01000013">
    <property type="protein sequence ID" value="RLJ24059.1"/>
    <property type="molecule type" value="Genomic_DNA"/>
</dbReference>